<dbReference type="Pfam" id="PF00884">
    <property type="entry name" value="Sulfatase"/>
    <property type="match status" value="1"/>
</dbReference>
<dbReference type="Gene3D" id="3.40.720.10">
    <property type="entry name" value="Alkaline Phosphatase, subunit A"/>
    <property type="match status" value="1"/>
</dbReference>
<dbReference type="Proteomes" id="UP001596074">
    <property type="component" value="Unassembled WGS sequence"/>
</dbReference>
<feature type="domain" description="Sulfatase N-terminal" evidence="3">
    <location>
        <begin position="5"/>
        <end position="390"/>
    </location>
</feature>
<evidence type="ECO:0000313" key="5">
    <source>
        <dbReference type="Proteomes" id="UP001596074"/>
    </source>
</evidence>
<sequence>MGRKILFITTDQQRYDALGCNGGTVARTPVADALAAGGVRYERAYCQNTVCMPARSTLLTGQYPRTHGVVANGIPLPPDAPSVARHLRDSAGYRTALIGKAHFEPISDPGLRWEENRLGASGRHGPYRGFEHVEFAGHGPWGKTHYARWLKREHPGRRDGFARIFDGTPRGDTGAPEVAYNPVPRGLYHTDWIADRVIAWLDTLDPDDDWLCWMSFPDPHHPWDPPAAERHRVDWRDLDLPAGHPGSADRAREILAAKPAHWLAWYEGRVPNLDGAPGDFVPARMTADQLREISALIHIENELLDEACGRVLARIAERGWDADTDVFLTTDHGEFQGDFGLLYKGPYHVDSLMRLPLIWRPAPATGTAPAVVTDPVGQIDLAPTFCRIAGLPVPEWMQGRPLPAAPDPTRERALCEWDSQLDHGLRMRSIYRDGWLLTAYEPSTPGEGIPTAGLLRHYGLPAVEVPRIVYGGDEGELYNLREDPHQWRNLWADPGHAAIRREMVEDLYDNLPSPRRPPLAVEAMA</sequence>
<evidence type="ECO:0000256" key="1">
    <source>
        <dbReference type="ARBA" id="ARBA00022723"/>
    </source>
</evidence>
<reference evidence="5" key="1">
    <citation type="journal article" date="2019" name="Int. J. Syst. Evol. Microbiol.">
        <title>The Global Catalogue of Microorganisms (GCM) 10K type strain sequencing project: providing services to taxonomists for standard genome sequencing and annotation.</title>
        <authorList>
            <consortium name="The Broad Institute Genomics Platform"/>
            <consortium name="The Broad Institute Genome Sequencing Center for Infectious Disease"/>
            <person name="Wu L."/>
            <person name="Ma J."/>
        </authorList>
    </citation>
    <scope>NUCLEOTIDE SEQUENCE [LARGE SCALE GENOMIC DNA]</scope>
    <source>
        <strain evidence="5">KCTC 42087</strain>
    </source>
</reference>
<dbReference type="EMBL" id="JBHSON010000044">
    <property type="protein sequence ID" value="MFC5749652.1"/>
    <property type="molecule type" value="Genomic_DNA"/>
</dbReference>
<keyword evidence="1" id="KW-0479">Metal-binding</keyword>
<accession>A0ABW1A4S7</accession>
<dbReference type="RefSeq" id="WP_378285379.1">
    <property type="nucleotide sequence ID" value="NZ_JBHSON010000044.1"/>
</dbReference>
<evidence type="ECO:0000259" key="3">
    <source>
        <dbReference type="Pfam" id="PF00884"/>
    </source>
</evidence>
<dbReference type="InterPro" id="IPR017850">
    <property type="entry name" value="Alkaline_phosphatase_core_sf"/>
</dbReference>
<keyword evidence="2" id="KW-0378">Hydrolase</keyword>
<evidence type="ECO:0000313" key="4">
    <source>
        <dbReference type="EMBL" id="MFC5749652.1"/>
    </source>
</evidence>
<dbReference type="PANTHER" id="PTHR45953">
    <property type="entry name" value="IDURONATE 2-SULFATASE"/>
    <property type="match status" value="1"/>
</dbReference>
<comment type="caution">
    <text evidence="4">The sequence shown here is derived from an EMBL/GenBank/DDBJ whole genome shotgun (WGS) entry which is preliminary data.</text>
</comment>
<evidence type="ECO:0000256" key="2">
    <source>
        <dbReference type="ARBA" id="ARBA00022801"/>
    </source>
</evidence>
<proteinExistence type="predicted"/>
<keyword evidence="5" id="KW-1185">Reference proteome</keyword>
<name>A0ABW1A4S7_9ACTN</name>
<dbReference type="PANTHER" id="PTHR45953:SF1">
    <property type="entry name" value="IDURONATE 2-SULFATASE"/>
    <property type="match status" value="1"/>
</dbReference>
<dbReference type="SUPFAM" id="SSF53649">
    <property type="entry name" value="Alkaline phosphatase-like"/>
    <property type="match status" value="1"/>
</dbReference>
<dbReference type="InterPro" id="IPR000917">
    <property type="entry name" value="Sulfatase_N"/>
</dbReference>
<organism evidence="4 5">
    <name type="scientific">Actinomadura rugatobispora</name>
    <dbReference type="NCBI Taxonomy" id="1994"/>
    <lineage>
        <taxon>Bacteria</taxon>
        <taxon>Bacillati</taxon>
        <taxon>Actinomycetota</taxon>
        <taxon>Actinomycetes</taxon>
        <taxon>Streptosporangiales</taxon>
        <taxon>Thermomonosporaceae</taxon>
        <taxon>Actinomadura</taxon>
    </lineage>
</organism>
<gene>
    <name evidence="4" type="ORF">ACFPZN_28855</name>
</gene>
<protein>
    <submittedName>
        <fullName evidence="4">Sulfatase</fullName>
    </submittedName>
</protein>